<organism evidence="1 2">
    <name type="scientific">Peronosclerospora sorghi</name>
    <dbReference type="NCBI Taxonomy" id="230839"/>
    <lineage>
        <taxon>Eukaryota</taxon>
        <taxon>Sar</taxon>
        <taxon>Stramenopiles</taxon>
        <taxon>Oomycota</taxon>
        <taxon>Peronosporomycetes</taxon>
        <taxon>Peronosporales</taxon>
        <taxon>Peronosporaceae</taxon>
        <taxon>Peronosclerospora</taxon>
    </lineage>
</organism>
<dbReference type="Proteomes" id="UP001163321">
    <property type="component" value="Chromosome 4"/>
</dbReference>
<name>A0ACC0W450_9STRA</name>
<evidence type="ECO:0000313" key="2">
    <source>
        <dbReference type="Proteomes" id="UP001163321"/>
    </source>
</evidence>
<protein>
    <submittedName>
        <fullName evidence="1">Uncharacterized protein</fullName>
    </submittedName>
</protein>
<keyword evidence="2" id="KW-1185">Reference proteome</keyword>
<reference evidence="1 2" key="1">
    <citation type="journal article" date="2022" name="bioRxiv">
        <title>The genome of the oomycete Peronosclerospora sorghi, a cosmopolitan pathogen of maize and sorghum, is inflated with dispersed pseudogenes.</title>
        <authorList>
            <person name="Fletcher K."/>
            <person name="Martin F."/>
            <person name="Isakeit T."/>
            <person name="Cavanaugh K."/>
            <person name="Magill C."/>
            <person name="Michelmore R."/>
        </authorList>
    </citation>
    <scope>NUCLEOTIDE SEQUENCE [LARGE SCALE GENOMIC DNA]</scope>
    <source>
        <strain evidence="1">P6</strain>
    </source>
</reference>
<comment type="caution">
    <text evidence="1">The sequence shown here is derived from an EMBL/GenBank/DDBJ whole genome shotgun (WGS) entry which is preliminary data.</text>
</comment>
<accession>A0ACC0W450</accession>
<evidence type="ECO:0000313" key="1">
    <source>
        <dbReference type="EMBL" id="KAI9912859.1"/>
    </source>
</evidence>
<sequence>MLSRSEEELIRAHQKLTAVKKPTGDPYCPETVRRAKHLRRNIEAHRDAKNLDGGVERESDSDDNERDSDRVEGRDNNPNDNSSQSNESDTVESRNRRGDCRNANQAISDIVSLPGDEAVAFSTNSAITTITTATTTTTATAKKGKSVARAGTKR</sequence>
<dbReference type="EMBL" id="CM047583">
    <property type="protein sequence ID" value="KAI9912859.1"/>
    <property type="molecule type" value="Genomic_DNA"/>
</dbReference>
<gene>
    <name evidence="1" type="ORF">PsorP6_006476</name>
</gene>
<proteinExistence type="predicted"/>